<proteinExistence type="predicted"/>
<protein>
    <submittedName>
        <fullName evidence="1">Uncharacterized protein</fullName>
    </submittedName>
</protein>
<dbReference type="AlphaFoldDB" id="A0A0T7FBD0"/>
<dbReference type="EMBL" id="CCRH01000002">
    <property type="protein sequence ID" value="CDZ32345.1"/>
    <property type="molecule type" value="Genomic_DNA"/>
</dbReference>
<evidence type="ECO:0000313" key="2">
    <source>
        <dbReference type="Proteomes" id="UP000046176"/>
    </source>
</evidence>
<evidence type="ECO:0000313" key="1">
    <source>
        <dbReference type="EMBL" id="CDZ32345.1"/>
    </source>
</evidence>
<organism evidence="1 2">
    <name type="scientific">Neorhizobium galegae bv. officinalis</name>
    <dbReference type="NCBI Taxonomy" id="323656"/>
    <lineage>
        <taxon>Bacteria</taxon>
        <taxon>Pseudomonadati</taxon>
        <taxon>Pseudomonadota</taxon>
        <taxon>Alphaproteobacteria</taxon>
        <taxon>Hyphomicrobiales</taxon>
        <taxon>Rhizobiaceae</taxon>
        <taxon>Rhizobium/Agrobacterium group</taxon>
        <taxon>Neorhizobium</taxon>
    </lineage>
</organism>
<sequence length="193" mass="20926">MMRKMSKAWLATLFTGAGGLLAAAISIGYSLYEQREADIIPQVEAATPVEAGRWKVSITASAIGAVMPNGARISPGTKAIIVEMMLENISAESSNLYGDLIRLANVPAPPKPQYYLKRDRAILWDLQPRMPEAVTAVWEVPAALALPDVLRLRIEGARFKPRDNLYAAPGWFPADSVAEIVLPLNVVASGTER</sequence>
<name>A0A0T7FBD0_NEOGA</name>
<dbReference type="OrthoDB" id="5998046at2"/>
<dbReference type="Proteomes" id="UP000046176">
    <property type="component" value="Unassembled WGS sequence"/>
</dbReference>
<accession>A0A0T7FBD0</accession>
<reference evidence="1 2" key="1">
    <citation type="submission" date="2014-08" db="EMBL/GenBank/DDBJ databases">
        <authorList>
            <person name="Chen Y.-H."/>
        </authorList>
    </citation>
    <scope>NUCLEOTIDE SEQUENCE [LARGE SCALE GENOMIC DNA]</scope>
</reference>
<gene>
    <name evidence="1" type="ORF">NGAL_HAMBI1145_11160</name>
</gene>